<evidence type="ECO:0000313" key="2">
    <source>
        <dbReference type="Proteomes" id="UP000255365"/>
    </source>
</evidence>
<comment type="caution">
    <text evidence="1">The sequence shown here is derived from an EMBL/GenBank/DDBJ whole genome shotgun (WGS) entry which is preliminary data.</text>
</comment>
<gene>
    <name evidence="1" type="ORF">DEU51_12439</name>
</gene>
<reference evidence="1 2" key="1">
    <citation type="submission" date="2018-07" db="EMBL/GenBank/DDBJ databases">
        <title>Genome sequencing of rice bacterial endophytes.</title>
        <authorList>
            <person name="Venturi V."/>
        </authorList>
    </citation>
    <scope>NUCLEOTIDE SEQUENCE [LARGE SCALE GENOMIC DNA]</scope>
    <source>
        <strain evidence="1 2">E2333</strain>
    </source>
</reference>
<organism evidence="1 2">
    <name type="scientific">Pseudomonas jessenii</name>
    <dbReference type="NCBI Taxonomy" id="77298"/>
    <lineage>
        <taxon>Bacteria</taxon>
        <taxon>Pseudomonadati</taxon>
        <taxon>Pseudomonadota</taxon>
        <taxon>Gammaproteobacteria</taxon>
        <taxon>Pseudomonadales</taxon>
        <taxon>Pseudomonadaceae</taxon>
        <taxon>Pseudomonas</taxon>
    </lineage>
</organism>
<protein>
    <submittedName>
        <fullName evidence="1">Uncharacterized protein</fullName>
    </submittedName>
</protein>
<sequence length="80" mass="8585">MALSVYDRFLCVLGLCRLHDPIDLNPCFANDLSARIWECFNFFCGHVASYAGASPGGGVGYAADAERITTDTLVPANSLL</sequence>
<dbReference type="Proteomes" id="UP000255365">
    <property type="component" value="Unassembled WGS sequence"/>
</dbReference>
<name>A0A370S1D5_PSEJE</name>
<dbReference type="AlphaFoldDB" id="A0A370S1D5"/>
<accession>A0A370S1D5</accession>
<evidence type="ECO:0000313" key="1">
    <source>
        <dbReference type="EMBL" id="RDL13562.1"/>
    </source>
</evidence>
<proteinExistence type="predicted"/>
<dbReference type="EMBL" id="QRAV01000024">
    <property type="protein sequence ID" value="RDL13562.1"/>
    <property type="molecule type" value="Genomic_DNA"/>
</dbReference>